<feature type="compositionally biased region" description="Gly residues" evidence="1">
    <location>
        <begin position="245"/>
        <end position="259"/>
    </location>
</feature>
<feature type="compositionally biased region" description="Low complexity" evidence="1">
    <location>
        <begin position="33"/>
        <end position="53"/>
    </location>
</feature>
<dbReference type="PROSITE" id="PS51318">
    <property type="entry name" value="TAT"/>
    <property type="match status" value="1"/>
</dbReference>
<evidence type="ECO:0000256" key="1">
    <source>
        <dbReference type="SAM" id="MobiDB-lite"/>
    </source>
</evidence>
<proteinExistence type="predicted"/>
<dbReference type="RefSeq" id="WP_190052047.1">
    <property type="nucleotide sequence ID" value="NZ_BMWC01000006.1"/>
</dbReference>
<feature type="domain" description="FMN-binding" evidence="2">
    <location>
        <begin position="273"/>
        <end position="349"/>
    </location>
</feature>
<dbReference type="SMART" id="SM00900">
    <property type="entry name" value="FMN_bind"/>
    <property type="match status" value="3"/>
</dbReference>
<reference evidence="4" key="1">
    <citation type="journal article" date="2019" name="Int. J. Syst. Evol. Microbiol.">
        <title>The Global Catalogue of Microorganisms (GCM) 10K type strain sequencing project: providing services to taxonomists for standard genome sequencing and annotation.</title>
        <authorList>
            <consortium name="The Broad Institute Genomics Platform"/>
            <consortium name="The Broad Institute Genome Sequencing Center for Infectious Disease"/>
            <person name="Wu L."/>
            <person name="Ma J."/>
        </authorList>
    </citation>
    <scope>NUCLEOTIDE SEQUENCE [LARGE SCALE GENOMIC DNA]</scope>
    <source>
        <strain evidence="4">JCM 4866</strain>
    </source>
</reference>
<evidence type="ECO:0000259" key="2">
    <source>
        <dbReference type="SMART" id="SM00900"/>
    </source>
</evidence>
<evidence type="ECO:0000313" key="4">
    <source>
        <dbReference type="Proteomes" id="UP000617743"/>
    </source>
</evidence>
<dbReference type="InterPro" id="IPR007329">
    <property type="entry name" value="FMN-bd"/>
</dbReference>
<feature type="domain" description="FMN-binding" evidence="2">
    <location>
        <begin position="67"/>
        <end position="143"/>
    </location>
</feature>
<organism evidence="3 4">
    <name type="scientific">Streptomyces lomondensis</name>
    <dbReference type="NCBI Taxonomy" id="68229"/>
    <lineage>
        <taxon>Bacteria</taxon>
        <taxon>Bacillati</taxon>
        <taxon>Actinomycetota</taxon>
        <taxon>Actinomycetes</taxon>
        <taxon>Kitasatosporales</taxon>
        <taxon>Streptomycetaceae</taxon>
        <taxon>Streptomyces</taxon>
    </lineage>
</organism>
<sequence length="351" mass="34251">MRKSHPVRRAVLAGAATVSGIVLLLSLKPASDPGSAQAAGQAPPAAAGQAPQGGVNGAVTGDAAQTQYGAVQVRLTMANGKITQAEAVQAPKGGRSDQITASSVPRLNQAAVAAQSADIDAVSGATYTSAGYKKSLQSALDKAKAAGGAAQGSGNAQTLTGDVAQTEYGPVQVRITVAGGKITKAEAVQAPKGGRSDQITASSVPRLNQAAVATGSAEIDAVSGATYTSAGYKKSLQSALDKAPAGGGSSQAAGSGGGQAQTQTLTGSVAQTQYGPVQVRITVAGGKITKAEAVQAPKGGRSDQITSASVPRLNQAAVAAGNAQIDAVSGATYTSAGYKQSLQSALDQAGG</sequence>
<dbReference type="Gene3D" id="3.90.1010.20">
    <property type="match status" value="3"/>
</dbReference>
<dbReference type="EMBL" id="BMWC01000006">
    <property type="protein sequence ID" value="GGX09547.1"/>
    <property type="molecule type" value="Genomic_DNA"/>
</dbReference>
<feature type="domain" description="FMN-binding" evidence="2">
    <location>
        <begin position="167"/>
        <end position="243"/>
    </location>
</feature>
<dbReference type="InterPro" id="IPR006311">
    <property type="entry name" value="TAT_signal"/>
</dbReference>
<dbReference type="Proteomes" id="UP000617743">
    <property type="component" value="Unassembled WGS sequence"/>
</dbReference>
<accession>A0ABQ2XC40</accession>
<keyword evidence="4" id="KW-1185">Reference proteome</keyword>
<feature type="region of interest" description="Disordered" evidence="1">
    <location>
        <begin position="240"/>
        <end position="263"/>
    </location>
</feature>
<gene>
    <name evidence="3" type="ORF">GCM10010383_44530</name>
</gene>
<name>A0ABQ2XC40_9ACTN</name>
<evidence type="ECO:0000313" key="3">
    <source>
        <dbReference type="EMBL" id="GGX09547.1"/>
    </source>
</evidence>
<feature type="region of interest" description="Disordered" evidence="1">
    <location>
        <begin position="33"/>
        <end position="58"/>
    </location>
</feature>
<comment type="caution">
    <text evidence="3">The sequence shown here is derived from an EMBL/GenBank/DDBJ whole genome shotgun (WGS) entry which is preliminary data.</text>
</comment>
<dbReference type="Pfam" id="PF04205">
    <property type="entry name" value="FMN_bind"/>
    <property type="match status" value="3"/>
</dbReference>
<protein>
    <recommendedName>
        <fullName evidence="2">FMN-binding domain-containing protein</fullName>
    </recommendedName>
</protein>